<dbReference type="PANTHER" id="PTHR24223">
    <property type="entry name" value="ATP-BINDING CASSETTE SUB-FAMILY C"/>
    <property type="match status" value="1"/>
</dbReference>
<evidence type="ECO:0000259" key="8">
    <source>
        <dbReference type="PROSITE" id="PS50893"/>
    </source>
</evidence>
<proteinExistence type="predicted"/>
<name>A0ABR0E1Z8_ZASCE</name>
<evidence type="ECO:0000256" key="1">
    <source>
        <dbReference type="ARBA" id="ARBA00022692"/>
    </source>
</evidence>
<keyword evidence="5 7" id="KW-0472">Membrane</keyword>
<dbReference type="PROSITE" id="PS50893">
    <property type="entry name" value="ABC_TRANSPORTER_2"/>
    <property type="match status" value="1"/>
</dbReference>
<evidence type="ECO:0000313" key="10">
    <source>
        <dbReference type="Proteomes" id="UP001305779"/>
    </source>
</evidence>
<dbReference type="SMART" id="SM00382">
    <property type="entry name" value="AAA"/>
    <property type="match status" value="1"/>
</dbReference>
<dbReference type="SUPFAM" id="SSF90123">
    <property type="entry name" value="ABC transporter transmembrane region"/>
    <property type="match status" value="1"/>
</dbReference>
<evidence type="ECO:0000313" key="9">
    <source>
        <dbReference type="EMBL" id="KAK4495457.1"/>
    </source>
</evidence>
<dbReference type="Gene3D" id="3.40.50.300">
    <property type="entry name" value="P-loop containing nucleotide triphosphate hydrolases"/>
    <property type="match status" value="1"/>
</dbReference>
<feature type="region of interest" description="Disordered" evidence="6">
    <location>
        <begin position="308"/>
        <end position="336"/>
    </location>
</feature>
<gene>
    <name evidence="9" type="ORF">PRZ48_013788</name>
</gene>
<keyword evidence="10" id="KW-1185">Reference proteome</keyword>
<dbReference type="EMBL" id="JAXOVC010000012">
    <property type="protein sequence ID" value="KAK4495457.1"/>
    <property type="molecule type" value="Genomic_DNA"/>
</dbReference>
<evidence type="ECO:0000256" key="2">
    <source>
        <dbReference type="ARBA" id="ARBA00022741"/>
    </source>
</evidence>
<dbReference type="Proteomes" id="UP001305779">
    <property type="component" value="Unassembled WGS sequence"/>
</dbReference>
<keyword evidence="4 7" id="KW-1133">Transmembrane helix</keyword>
<dbReference type="InterPro" id="IPR017871">
    <property type="entry name" value="ABC_transporter-like_CS"/>
</dbReference>
<feature type="domain" description="ABC transporter" evidence="8">
    <location>
        <begin position="85"/>
        <end position="306"/>
    </location>
</feature>
<sequence>MLVIVLFALLGRYWGKEDAFNAESVFTAIALLGMITHPANMLMTMYPRFIAAATNVKRVEDYLREPDHEPISRTDFKDEERAPGITLDQASFQAAPDGPTILSNINLRLEPSLVVCIGAVGSGKTILLKALLGQLHQTHGTITSTCHTFGLCEQDPWMPDATVQEVVQGVPQRNEWYEEVMKACCLDGELGDSTRVGQRGGRLSGGQRQRVALARAVYARPEVLLLDDPFSAIDGPTTAAIVENLFGNKGLLGGAGRPIVVMTISRVQHCRLSDHVIVMENLSIKTQGHWTTIEDAYCEQEDLQAAPATTPEITSPENKTTAQPNKPPTTAPKPQRELGNLETYTYYFTTAGPRNILLLLFFTAMYSTFLLAPQYWIKIWIQDHGHNGLHAAVYASLSAVAWPATNGSMW</sequence>
<feature type="compositionally biased region" description="Polar residues" evidence="6">
    <location>
        <begin position="311"/>
        <end position="324"/>
    </location>
</feature>
<keyword evidence="2" id="KW-0547">Nucleotide-binding</keyword>
<dbReference type="InterPro" id="IPR036640">
    <property type="entry name" value="ABC1_TM_sf"/>
</dbReference>
<dbReference type="PROSITE" id="PS00211">
    <property type="entry name" value="ABC_TRANSPORTER_1"/>
    <property type="match status" value="1"/>
</dbReference>
<evidence type="ECO:0000256" key="6">
    <source>
        <dbReference type="SAM" id="MobiDB-lite"/>
    </source>
</evidence>
<dbReference type="Gene3D" id="1.20.1560.10">
    <property type="entry name" value="ABC transporter type 1, transmembrane domain"/>
    <property type="match status" value="1"/>
</dbReference>
<organism evidence="9 10">
    <name type="scientific">Zasmidium cellare</name>
    <name type="common">Wine cellar mold</name>
    <name type="synonym">Racodium cellare</name>
    <dbReference type="NCBI Taxonomy" id="395010"/>
    <lineage>
        <taxon>Eukaryota</taxon>
        <taxon>Fungi</taxon>
        <taxon>Dikarya</taxon>
        <taxon>Ascomycota</taxon>
        <taxon>Pezizomycotina</taxon>
        <taxon>Dothideomycetes</taxon>
        <taxon>Dothideomycetidae</taxon>
        <taxon>Mycosphaerellales</taxon>
        <taxon>Mycosphaerellaceae</taxon>
        <taxon>Zasmidium</taxon>
    </lineage>
</organism>
<evidence type="ECO:0000256" key="3">
    <source>
        <dbReference type="ARBA" id="ARBA00022840"/>
    </source>
</evidence>
<dbReference type="PANTHER" id="PTHR24223:SF345">
    <property type="entry name" value="ABC MULTIDRUG TRANSPORTER (EUROFUNG)"/>
    <property type="match status" value="1"/>
</dbReference>
<dbReference type="InterPro" id="IPR003439">
    <property type="entry name" value="ABC_transporter-like_ATP-bd"/>
</dbReference>
<evidence type="ECO:0000256" key="4">
    <source>
        <dbReference type="ARBA" id="ARBA00022989"/>
    </source>
</evidence>
<dbReference type="InterPro" id="IPR003593">
    <property type="entry name" value="AAA+_ATPase"/>
</dbReference>
<feature type="transmembrane region" description="Helical" evidence="7">
    <location>
        <begin position="356"/>
        <end position="376"/>
    </location>
</feature>
<dbReference type="InterPro" id="IPR027417">
    <property type="entry name" value="P-loop_NTPase"/>
</dbReference>
<evidence type="ECO:0000256" key="5">
    <source>
        <dbReference type="ARBA" id="ARBA00023136"/>
    </source>
</evidence>
<reference evidence="9 10" key="1">
    <citation type="journal article" date="2023" name="G3 (Bethesda)">
        <title>A chromosome-level genome assembly of Zasmidium syzygii isolated from banana leaves.</title>
        <authorList>
            <person name="van Westerhoven A.C."/>
            <person name="Mehrabi R."/>
            <person name="Talebi R."/>
            <person name="Steentjes M.B.F."/>
            <person name="Corcolon B."/>
            <person name="Chong P.A."/>
            <person name="Kema G.H.J."/>
            <person name="Seidl M.F."/>
        </authorList>
    </citation>
    <scope>NUCLEOTIDE SEQUENCE [LARGE SCALE GENOMIC DNA]</scope>
    <source>
        <strain evidence="9 10">P124</strain>
    </source>
</reference>
<protein>
    <recommendedName>
        <fullName evidence="8">ABC transporter domain-containing protein</fullName>
    </recommendedName>
</protein>
<accession>A0ABR0E1Z8</accession>
<comment type="caution">
    <text evidence="9">The sequence shown here is derived from an EMBL/GenBank/DDBJ whole genome shotgun (WGS) entry which is preliminary data.</text>
</comment>
<dbReference type="InterPro" id="IPR050173">
    <property type="entry name" value="ABC_transporter_C-like"/>
</dbReference>
<keyword evidence="3" id="KW-0067">ATP-binding</keyword>
<dbReference type="Pfam" id="PF00005">
    <property type="entry name" value="ABC_tran"/>
    <property type="match status" value="1"/>
</dbReference>
<keyword evidence="1 7" id="KW-0812">Transmembrane</keyword>
<evidence type="ECO:0000256" key="7">
    <source>
        <dbReference type="SAM" id="Phobius"/>
    </source>
</evidence>
<dbReference type="SUPFAM" id="SSF52540">
    <property type="entry name" value="P-loop containing nucleoside triphosphate hydrolases"/>
    <property type="match status" value="1"/>
</dbReference>